<dbReference type="RefSeq" id="WP_088822826.1">
    <property type="nucleotide sequence ID" value="NZ_FZLN01000001.1"/>
</dbReference>
<gene>
    <name evidence="1" type="ORF">SAMN05444584_0729</name>
</gene>
<dbReference type="OrthoDB" id="6685475at2"/>
<name>A0A217EET1_9GAMM</name>
<dbReference type="Proteomes" id="UP000243463">
    <property type="component" value="Unassembled WGS sequence"/>
</dbReference>
<keyword evidence="2" id="KW-1185">Reference proteome</keyword>
<dbReference type="InterPro" id="IPR046560">
    <property type="entry name" value="DUF6714"/>
</dbReference>
<evidence type="ECO:0000313" key="1">
    <source>
        <dbReference type="EMBL" id="SNQ28802.1"/>
    </source>
</evidence>
<dbReference type="Pfam" id="PF20461">
    <property type="entry name" value="DUF6714"/>
    <property type="match status" value="1"/>
</dbReference>
<sequence length="174" mass="21281">MDLKLKHIQDIFPTKELGNHRSLFECDFYDTHYRYYDEVDGEYLSAVNLSAENLILAYNMDYPNFYQKIGIIAATSRTRPNENIKTWKDITYEYLYYFSDSCSYLDSEGFKFYLPAAIYYVLVKPENNNSFIDHFLYRLEFRWDLDNHVFNNDQKRFIRLFINDYHKRDFFWIS</sequence>
<reference evidence="2" key="1">
    <citation type="submission" date="2017-06" db="EMBL/GenBank/DDBJ databases">
        <authorList>
            <person name="Varghese N."/>
            <person name="Submissions S."/>
        </authorList>
    </citation>
    <scope>NUCLEOTIDE SEQUENCE [LARGE SCALE GENOMIC DNA]</scope>
    <source>
        <strain evidence="2">ANC 5114</strain>
    </source>
</reference>
<dbReference type="EMBL" id="FZLN01000001">
    <property type="protein sequence ID" value="SNQ28802.1"/>
    <property type="molecule type" value="Genomic_DNA"/>
</dbReference>
<evidence type="ECO:0000313" key="2">
    <source>
        <dbReference type="Proteomes" id="UP000243463"/>
    </source>
</evidence>
<dbReference type="AlphaFoldDB" id="A0A217EET1"/>
<accession>A0A217EET1</accession>
<proteinExistence type="predicted"/>
<protein>
    <submittedName>
        <fullName evidence="1">Uncharacterized protein</fullName>
    </submittedName>
</protein>
<organism evidence="1 2">
    <name type="scientific">Acinetobacter apis</name>
    <dbReference type="NCBI Taxonomy" id="1229165"/>
    <lineage>
        <taxon>Bacteria</taxon>
        <taxon>Pseudomonadati</taxon>
        <taxon>Pseudomonadota</taxon>
        <taxon>Gammaproteobacteria</taxon>
        <taxon>Moraxellales</taxon>
        <taxon>Moraxellaceae</taxon>
        <taxon>Acinetobacter</taxon>
    </lineage>
</organism>